<proteinExistence type="predicted"/>
<name>A0ABQ3GE89_9BURK</name>
<evidence type="ECO:0000313" key="2">
    <source>
        <dbReference type="Proteomes" id="UP000626210"/>
    </source>
</evidence>
<organism evidence="1 2">
    <name type="scientific">Pseudorhodoferax aquiterrae</name>
    <dbReference type="NCBI Taxonomy" id="747304"/>
    <lineage>
        <taxon>Bacteria</taxon>
        <taxon>Pseudomonadati</taxon>
        <taxon>Pseudomonadota</taxon>
        <taxon>Betaproteobacteria</taxon>
        <taxon>Burkholderiales</taxon>
        <taxon>Comamonadaceae</taxon>
    </lineage>
</organism>
<sequence length="554" mass="57044">MTTAPDPRDPALWHAHAQALANNLALRETVLAAHYDDDAAQLLVVAAERAGLASLDAPAGPALAAALREGAACGAAAALCAARREGQAELVLDDGRTRVFRAGGRAGLSGARWALAVALASSDGDGLALEVLTHPAAVAACQEDAGTADPFWTPYCVGLAALYRGDAAAAALLQAALQALHIPPAIADAASVAELRRPVLQLALALAQGHAQAGDALAQALQAHARYHGDGPGRGEALGLLAFEPGGLCAWAQRAGRALAGPPAALAPLLPPVLPAQDAALVYRFAPRRILHDGEPHWFLDLQGFARAGRQHVVGERDGVLQAVYQAQGAPGLPPSRIGFALPDAPVPPPWPLALDAAALQGLLHRDAVQGAGEAAALRQALARHIGAEAAAAPPGQAQAQALAAAALVCEQVLPLLQALGGPQGAALAASLRPRPEDYAAVFLPDAAQAARQAFDAVWDAQPPHPARAPAGARIRCHAAPAGMLAEDNALSRPFPAGYRAVAGLLQPQRVWLAWKVIAPGRDAGTVYDGLVWLGERWAWFPKPYRVLGPLLQR</sequence>
<protein>
    <submittedName>
        <fullName evidence="1">Uncharacterized protein</fullName>
    </submittedName>
</protein>
<gene>
    <name evidence="1" type="ORF">GCM10007320_62540</name>
</gene>
<accession>A0ABQ3GE89</accession>
<reference evidence="2" key="1">
    <citation type="journal article" date="2019" name="Int. J. Syst. Evol. Microbiol.">
        <title>The Global Catalogue of Microorganisms (GCM) 10K type strain sequencing project: providing services to taxonomists for standard genome sequencing and annotation.</title>
        <authorList>
            <consortium name="The Broad Institute Genomics Platform"/>
            <consortium name="The Broad Institute Genome Sequencing Center for Infectious Disease"/>
            <person name="Wu L."/>
            <person name="Ma J."/>
        </authorList>
    </citation>
    <scope>NUCLEOTIDE SEQUENCE [LARGE SCALE GENOMIC DNA]</scope>
    <source>
        <strain evidence="2">KCTC 23314</strain>
    </source>
</reference>
<keyword evidence="2" id="KW-1185">Reference proteome</keyword>
<comment type="caution">
    <text evidence="1">The sequence shown here is derived from an EMBL/GenBank/DDBJ whole genome shotgun (WGS) entry which is preliminary data.</text>
</comment>
<dbReference type="Proteomes" id="UP000626210">
    <property type="component" value="Unassembled WGS sequence"/>
</dbReference>
<dbReference type="RefSeq" id="WP_189690770.1">
    <property type="nucleotide sequence ID" value="NZ_BMYK01000041.1"/>
</dbReference>
<dbReference type="EMBL" id="BMYK01000041">
    <property type="protein sequence ID" value="GHD02903.1"/>
    <property type="molecule type" value="Genomic_DNA"/>
</dbReference>
<evidence type="ECO:0000313" key="1">
    <source>
        <dbReference type="EMBL" id="GHD02903.1"/>
    </source>
</evidence>